<keyword evidence="6 9" id="KW-0808">Transferase</keyword>
<keyword evidence="5" id="KW-0816">Tricarboxylic acid cycle</keyword>
<protein>
    <recommendedName>
        <fullName evidence="9">Citrate synthase</fullName>
    </recommendedName>
</protein>
<dbReference type="GO" id="GO:0006099">
    <property type="term" value="P:tricarboxylic acid cycle"/>
    <property type="evidence" value="ECO:0007669"/>
    <property type="project" value="UniProtKB-UniPathway"/>
</dbReference>
<dbReference type="FunFam" id="1.10.230.10:FF:000001">
    <property type="entry name" value="Citrate synthase"/>
    <property type="match status" value="1"/>
</dbReference>
<dbReference type="PANTHER" id="PTHR11739:SF8">
    <property type="entry name" value="CITRATE SYNTHASE, MITOCHONDRIAL"/>
    <property type="match status" value="1"/>
</dbReference>
<dbReference type="InterPro" id="IPR016143">
    <property type="entry name" value="Citrate_synth-like_sm_a-sub"/>
</dbReference>
<dbReference type="GO" id="GO:0005759">
    <property type="term" value="C:mitochondrial matrix"/>
    <property type="evidence" value="ECO:0007669"/>
    <property type="project" value="UniProtKB-SubCell"/>
</dbReference>
<evidence type="ECO:0000256" key="4">
    <source>
        <dbReference type="ARBA" id="ARBA00011738"/>
    </source>
</evidence>
<evidence type="ECO:0000256" key="9">
    <source>
        <dbReference type="RuleBase" id="RU000441"/>
    </source>
</evidence>
<organism evidence="10 11">
    <name type="scientific">Ascaris lumbricoides</name>
    <name type="common">Giant roundworm</name>
    <dbReference type="NCBI Taxonomy" id="6252"/>
    <lineage>
        <taxon>Eukaryota</taxon>
        <taxon>Metazoa</taxon>
        <taxon>Ecdysozoa</taxon>
        <taxon>Nematoda</taxon>
        <taxon>Chromadorea</taxon>
        <taxon>Rhabditida</taxon>
        <taxon>Spirurina</taxon>
        <taxon>Ascaridomorpha</taxon>
        <taxon>Ascaridoidea</taxon>
        <taxon>Ascarididae</taxon>
        <taxon>Ascaris</taxon>
    </lineage>
</organism>
<evidence type="ECO:0000256" key="3">
    <source>
        <dbReference type="ARBA" id="ARBA00010566"/>
    </source>
</evidence>
<comment type="subunit">
    <text evidence="4">Homodimer.</text>
</comment>
<dbReference type="InterPro" id="IPR002020">
    <property type="entry name" value="Citrate_synthase"/>
</dbReference>
<dbReference type="InterPro" id="IPR016142">
    <property type="entry name" value="Citrate_synth-like_lrg_a-sub"/>
</dbReference>
<dbReference type="PROSITE" id="PS00480">
    <property type="entry name" value="CITRATE_SYNTHASE"/>
    <property type="match status" value="1"/>
</dbReference>
<dbReference type="AlphaFoldDB" id="A0A0M3I800"/>
<dbReference type="UniPathway" id="UPA00223">
    <property type="reaction ID" value="UER00717"/>
</dbReference>
<evidence type="ECO:0000256" key="7">
    <source>
        <dbReference type="ARBA" id="ARBA00052478"/>
    </source>
</evidence>
<dbReference type="GO" id="GO:0006101">
    <property type="term" value="P:citrate metabolic process"/>
    <property type="evidence" value="ECO:0007669"/>
    <property type="project" value="InterPro"/>
</dbReference>
<evidence type="ECO:0000256" key="8">
    <source>
        <dbReference type="PIRSR" id="PIRSR610109-1"/>
    </source>
</evidence>
<dbReference type="NCBIfam" id="NF007128">
    <property type="entry name" value="PRK09569.1"/>
    <property type="match status" value="1"/>
</dbReference>
<evidence type="ECO:0000256" key="2">
    <source>
        <dbReference type="ARBA" id="ARBA00004751"/>
    </source>
</evidence>
<dbReference type="Proteomes" id="UP000036681">
    <property type="component" value="Unplaced"/>
</dbReference>
<dbReference type="GO" id="GO:0036440">
    <property type="term" value="F:citrate synthase activity"/>
    <property type="evidence" value="ECO:0007669"/>
    <property type="project" value="UniProtKB-EC"/>
</dbReference>
<dbReference type="FunFam" id="1.10.580.10:FF:000001">
    <property type="entry name" value="Citrate synthase"/>
    <property type="match status" value="1"/>
</dbReference>
<feature type="active site" evidence="8">
    <location>
        <position position="407"/>
    </location>
</feature>
<name>A0A0M3I800_ASCLU</name>
<proteinExistence type="inferred from homology"/>
<feature type="active site" evidence="8">
    <location>
        <position position="453"/>
    </location>
</feature>
<dbReference type="InterPro" id="IPR019810">
    <property type="entry name" value="Citrate_synthase_AS"/>
</dbReference>
<evidence type="ECO:0000313" key="10">
    <source>
        <dbReference type="Proteomes" id="UP000036681"/>
    </source>
</evidence>
<feature type="active site" evidence="8">
    <location>
        <position position="508"/>
    </location>
</feature>
<dbReference type="SUPFAM" id="SSF48256">
    <property type="entry name" value="Citrate synthase"/>
    <property type="match status" value="1"/>
</dbReference>
<dbReference type="Gene3D" id="1.10.580.10">
    <property type="entry name" value="Citrate Synthase, domain 1"/>
    <property type="match status" value="1"/>
</dbReference>
<comment type="catalytic activity">
    <reaction evidence="7">
        <text>oxaloacetate + acetyl-CoA + H2O = citrate + CoA + H(+)</text>
        <dbReference type="Rhea" id="RHEA:16845"/>
        <dbReference type="ChEBI" id="CHEBI:15377"/>
        <dbReference type="ChEBI" id="CHEBI:15378"/>
        <dbReference type="ChEBI" id="CHEBI:16452"/>
        <dbReference type="ChEBI" id="CHEBI:16947"/>
        <dbReference type="ChEBI" id="CHEBI:57287"/>
        <dbReference type="ChEBI" id="CHEBI:57288"/>
        <dbReference type="EC" id="2.3.3.1"/>
    </reaction>
</comment>
<dbReference type="Pfam" id="PF00285">
    <property type="entry name" value="Citrate_synt"/>
    <property type="match status" value="1"/>
</dbReference>
<comment type="subcellular location">
    <subcellularLocation>
        <location evidence="1">Mitochondrion matrix</location>
    </subcellularLocation>
</comment>
<accession>A0A0M3I800</accession>
<comment type="pathway">
    <text evidence="2">Carbohydrate metabolism; tricarboxylic acid cycle; isocitrate from oxaloacetate: step 1/2.</text>
</comment>
<keyword evidence="10" id="KW-1185">Reference proteome</keyword>
<dbReference type="Gene3D" id="1.10.230.10">
    <property type="entry name" value="Cytochrome P450-Terp, domain 2"/>
    <property type="match status" value="1"/>
</dbReference>
<dbReference type="InterPro" id="IPR036969">
    <property type="entry name" value="Citrate_synthase_sf"/>
</dbReference>
<sequence length="574" mass="64274">MRRDCCSIYYESFLCLHIWFQDCQETSLTSTTRSLYKSPIPAPHYSFFSSHNGVESEVVMLRCFLSTRSCTTALRCVVKGIRALCRQFASNDVSSVDYHTSLPSYCKAALKLAFKFRMHSNLAACSYQMSTAAGHSADLKEVLSKKIPAHNKKVAAFRKEFGSTPLQQITVDMIYGGMRTIKGMVTETSVLDPEEGIRFRGYSIPECQKLLPHAPGGEEPLPEGIWWLLCTGDIPTEAQTTAISREWASRGELPGYVVEMLSMFPSNLHPMAQFVAGISALSSESTFATAYQHGAHKSTYWEFVYEDAMNLLAKLPTLAAHIYRNLYREAAPIPPLDLDNDWSSNFTTMLNYDDPQFTELMRLYLTIHCDHEGGNVSAHTCHLVGSALADPYLAFSAAMAGLAGPLHGLANQEVLIFLWKIKKDLGHTYTHKDLRNWLWDHLLSGQVVPGYGHAVLRKTDPRYDCQRQFALKHLPNDEMFQLVEALYKVAPDILMEHGKAKNPWPNVDAHSGVLLQHYGMTEMSFYTVLFGVSRALGCLSQLIWARAMGLPIERPKSHSTDALIKLAQQAAAKK</sequence>
<comment type="similarity">
    <text evidence="3 9">Belongs to the citrate synthase family.</text>
</comment>
<dbReference type="GO" id="GO:0005975">
    <property type="term" value="P:carbohydrate metabolic process"/>
    <property type="evidence" value="ECO:0007669"/>
    <property type="project" value="TreeGrafter"/>
</dbReference>
<evidence type="ECO:0000256" key="5">
    <source>
        <dbReference type="ARBA" id="ARBA00022532"/>
    </source>
</evidence>
<dbReference type="NCBIfam" id="TIGR01793">
    <property type="entry name" value="cit_synth_euk"/>
    <property type="match status" value="1"/>
</dbReference>
<dbReference type="PANTHER" id="PTHR11739">
    <property type="entry name" value="CITRATE SYNTHASE"/>
    <property type="match status" value="1"/>
</dbReference>
<evidence type="ECO:0000256" key="1">
    <source>
        <dbReference type="ARBA" id="ARBA00004305"/>
    </source>
</evidence>
<reference evidence="11" key="1">
    <citation type="submission" date="2017-02" db="UniProtKB">
        <authorList>
            <consortium name="WormBaseParasite"/>
        </authorList>
    </citation>
    <scope>IDENTIFICATION</scope>
</reference>
<dbReference type="PRINTS" id="PR00143">
    <property type="entry name" value="CITRTSNTHASE"/>
</dbReference>
<dbReference type="InterPro" id="IPR010109">
    <property type="entry name" value="Citrate_synthase_euk"/>
</dbReference>
<evidence type="ECO:0000256" key="6">
    <source>
        <dbReference type="ARBA" id="ARBA00022679"/>
    </source>
</evidence>
<evidence type="ECO:0000313" key="11">
    <source>
        <dbReference type="WBParaSite" id="ALUE_0001340001-mRNA-1"/>
    </source>
</evidence>
<dbReference type="WBParaSite" id="ALUE_0001340001-mRNA-1">
    <property type="protein sequence ID" value="ALUE_0001340001-mRNA-1"/>
    <property type="gene ID" value="ALUE_0001340001"/>
</dbReference>